<keyword evidence="8 15" id="KW-0347">Helicase</keyword>
<feature type="transmembrane region" description="Helical" evidence="13">
    <location>
        <begin position="351"/>
        <end position="370"/>
    </location>
</feature>
<dbReference type="Pfam" id="PF13087">
    <property type="entry name" value="AAA_12"/>
    <property type="match status" value="1"/>
</dbReference>
<dbReference type="Gene3D" id="3.30.160.60">
    <property type="entry name" value="Classic Zinc Finger"/>
    <property type="match status" value="1"/>
</dbReference>
<dbReference type="InterPro" id="IPR047187">
    <property type="entry name" value="SF1_C_Upf1"/>
</dbReference>
<dbReference type="InterPro" id="IPR045069">
    <property type="entry name" value="MATE_euk"/>
</dbReference>
<evidence type="ECO:0000256" key="13">
    <source>
        <dbReference type="SAM" id="Phobius"/>
    </source>
</evidence>
<dbReference type="CDD" id="cd18038">
    <property type="entry name" value="DEXXQc_Helz-like"/>
    <property type="match status" value="1"/>
</dbReference>
<feature type="transmembrane region" description="Helical" evidence="13">
    <location>
        <begin position="257"/>
        <end position="280"/>
    </location>
</feature>
<evidence type="ECO:0000256" key="5">
    <source>
        <dbReference type="ARBA" id="ARBA00022490"/>
    </source>
</evidence>
<evidence type="ECO:0000313" key="16">
    <source>
        <dbReference type="Proteomes" id="UP000815677"/>
    </source>
</evidence>
<keyword evidence="16" id="KW-1185">Reference proteome</keyword>
<dbReference type="EC" id="3.6.4.13" evidence="4"/>
<evidence type="ECO:0000256" key="7">
    <source>
        <dbReference type="ARBA" id="ARBA00022801"/>
    </source>
</evidence>
<keyword evidence="10" id="KW-0943">RNA-mediated gene silencing</keyword>
<dbReference type="Pfam" id="PF21634">
    <property type="entry name" value="MOV-10_beta-barrel"/>
    <property type="match status" value="1"/>
</dbReference>
<keyword evidence="13" id="KW-1133">Transmembrane helix</keyword>
<feature type="region of interest" description="Disordered" evidence="12">
    <location>
        <begin position="24"/>
        <end position="100"/>
    </location>
</feature>
<dbReference type="Pfam" id="PF01554">
    <property type="entry name" value="MatE"/>
    <property type="match status" value="2"/>
</dbReference>
<dbReference type="InterPro" id="IPR036236">
    <property type="entry name" value="Znf_C2H2_sf"/>
</dbReference>
<dbReference type="Pfam" id="PF13086">
    <property type="entry name" value="AAA_11"/>
    <property type="match status" value="2"/>
</dbReference>
<comment type="similarity">
    <text evidence="3">Belongs to the multi antimicrobial extrusion (MATE) (TC 2.A.66.1) family.</text>
</comment>
<keyword evidence="6" id="KW-0547">Nucleotide-binding</keyword>
<sequence>MASFGHSAVAGSLPSDYATVSRYASTHSDAEVDDLDDAESSHTTIARRPSRPTMAVPASSQRRHSRSNPTENTPLLVGEPPVPRIHEPIDDDTSSDEGASNPATVYWSELRILTKYSLPVFGTHLLEYSLVMAPVLSIGHLSTTALAGITLGSMTGSVSGFSILQGLVTALDTMLPSAWTSPQPQLVGLWAQRMAVVMAASLIPMYCIWWNAEAILLVLRQDAEVAHLAALYLRWVSLGLPAYAFNLISRRYFQSQGLFAVPTRIICIAAPINALLNYVLVWGPDPIRLGYIGAPIATVISFNLVSFMNIIYGIFIAPRTAWMPVSSRSFTSLGILVNLGLAGVAQVGSEWWAWELVALAASLLGPVSLATQSILLSSASTTYQAPFALSIATSVRIGNLLGELNSERAKVACHVSLLMGLGVASIFSTMFMVFRHSWAYLFNDDPLVVELVASILPLVAMFQVFDGTAGITGGILRAKGKQMTGALLNLSAYYILGIPLGAVLAFNASMGLHGLWIGLTFSLIYCAVFGTILCLRTDWDRESPLALDHHPPSEQPSPIVPCLERRTTMPYAVLRPLRGAFWLRLCLFESFLHPKMSRIYQTPRICNTLLNTGACNDDACTLNHTVYRCEPCNVFVATPWAYQSHVEGKKHKKTIRGNHTAPARNQIHCAPCHTNVPHYDWASHCAGLKHKAREQYVVFQAALDEGQKDKHGVVVSGEFDLGMVEPTAAQVGVVVRASIQNTTPGSKVSLTSMVITSDKGTSKKSPLTVKCERSGPLSYNTVYPFSVTLQQTFLSRVEARLEITFEDTQLHKRFVIVRILRGHVANRADHDALRPSAPYVPRKRTKRQPEADVVEGVFPESRRAIPYIGSLPKAPIPANLASVLSLGSTEDITDTVRRLYLPATFDNNGYGRHFKQLLWIEEHRMENDLGLYDIAGANLTRYQAYYYLDVPGLAEKRPSVLVGDSILVQPQSSNDSGRWFEGGVHVVRQKEVGLRFNGMFRASPGDLFSVRFKLNRYPLRRQHLALDSAFSENRVLFPTSAHVPSTPIPTSRNTIVKVSNPFIATNPAQLLAVMSIVKRPAGSVPFIIFGPPGTGKTVAAVEAIRQVLAASPNARVLACAPSNSAADLIASRLMALGKDVLFRFYAPSRHKEQVDLALREFTHVTADGHFSVPPLAIMKRFRVIVTTCVSASVVSGIGIPRGHYSHIFIDEAGQATEPEAMIAIQTMADNNTNIVLSGDPKQLGPIIRSPVARGLGLEISYIERLMQRDVYDEQAGYGKTVVKLTQNFRSHPSILKFPNEQFYRGELEPHGDRKVTELYANSPLLPKRGFPIIFHSLAGKDDREASSPSFFNIDEASQVRTYVEILRGDSKHGVRTGVRITDADIGVIAPYHAQCLKIRTLLRTVAEGVKVGSVEEFQGQERKVIIISTVRSSREFVSYDLRHTLGFVANPRRFNVAVTRAQSLLIVVGDPNVLGLDPLWRSFLNYVYTNGGWTGADIPWDANVEVDAGAGNAYADQARSNAVFDMNDFTRRMEELTVAAGAEGDEDDVNVDRPWREAE</sequence>
<feature type="transmembrane region" description="Helical" evidence="13">
    <location>
        <begin position="446"/>
        <end position="465"/>
    </location>
</feature>
<keyword evidence="9" id="KW-0067">ATP-binding</keyword>
<dbReference type="InterPro" id="IPR049080">
    <property type="entry name" value="MOV-10-like_beta-barrel"/>
</dbReference>
<dbReference type="InterPro" id="IPR003593">
    <property type="entry name" value="AAA+_ATPase"/>
</dbReference>
<dbReference type="CDD" id="cd13132">
    <property type="entry name" value="MATE_eukaryotic"/>
    <property type="match status" value="1"/>
</dbReference>
<proteinExistence type="inferred from homology"/>
<dbReference type="PANTHER" id="PTHR45418:SF1">
    <property type="entry name" value="CANCER_TESTIS ANTIGEN 55"/>
    <property type="match status" value="1"/>
</dbReference>
<name>A0ABQ0LCK5_MYCCL</name>
<evidence type="ECO:0000256" key="1">
    <source>
        <dbReference type="ARBA" id="ARBA00004496"/>
    </source>
</evidence>
<evidence type="ECO:0000256" key="8">
    <source>
        <dbReference type="ARBA" id="ARBA00022806"/>
    </source>
</evidence>
<evidence type="ECO:0000256" key="12">
    <source>
        <dbReference type="SAM" id="MobiDB-lite"/>
    </source>
</evidence>
<dbReference type="SUPFAM" id="SSF57667">
    <property type="entry name" value="beta-beta-alpha zinc fingers"/>
    <property type="match status" value="1"/>
</dbReference>
<keyword evidence="13" id="KW-0812">Transmembrane</keyword>
<dbReference type="InterPro" id="IPR027417">
    <property type="entry name" value="P-loop_NTPase"/>
</dbReference>
<keyword evidence="5" id="KW-0963">Cytoplasm</keyword>
<evidence type="ECO:0000256" key="2">
    <source>
        <dbReference type="ARBA" id="ARBA00005601"/>
    </source>
</evidence>
<dbReference type="InterPro" id="IPR026122">
    <property type="entry name" value="MOV-10/SDE3_DEXXQ/H-box"/>
</dbReference>
<dbReference type="SMART" id="SM00382">
    <property type="entry name" value="AAA"/>
    <property type="match status" value="1"/>
</dbReference>
<keyword evidence="13" id="KW-0472">Membrane</keyword>
<feature type="transmembrane region" description="Helical" evidence="13">
    <location>
        <begin position="486"/>
        <end position="508"/>
    </location>
</feature>
<keyword evidence="7" id="KW-0378">Hydrolase</keyword>
<feature type="domain" description="AAA+ ATPase" evidence="14">
    <location>
        <begin position="1082"/>
        <end position="1307"/>
    </location>
</feature>
<reference evidence="15" key="1">
    <citation type="submission" date="2014-09" db="EMBL/GenBank/DDBJ databases">
        <title>Genome sequence of the luminous mushroom Mycena chlorophos for searching fungal bioluminescence genes.</title>
        <authorList>
            <person name="Tanaka Y."/>
            <person name="Kasuga D."/>
            <person name="Oba Y."/>
            <person name="Hase S."/>
            <person name="Sato K."/>
            <person name="Oba Y."/>
            <person name="Sakakibara Y."/>
        </authorList>
    </citation>
    <scope>NUCLEOTIDE SEQUENCE</scope>
</reference>
<evidence type="ECO:0000256" key="10">
    <source>
        <dbReference type="ARBA" id="ARBA00023158"/>
    </source>
</evidence>
<feature type="transmembrane region" description="Helical" evidence="13">
    <location>
        <begin position="292"/>
        <end position="317"/>
    </location>
</feature>
<organism evidence="15 16">
    <name type="scientific">Mycena chlorophos</name>
    <name type="common">Agaric fungus</name>
    <name type="synonym">Agaricus chlorophos</name>
    <dbReference type="NCBI Taxonomy" id="658473"/>
    <lineage>
        <taxon>Eukaryota</taxon>
        <taxon>Fungi</taxon>
        <taxon>Dikarya</taxon>
        <taxon>Basidiomycota</taxon>
        <taxon>Agaricomycotina</taxon>
        <taxon>Agaricomycetes</taxon>
        <taxon>Agaricomycetidae</taxon>
        <taxon>Agaricales</taxon>
        <taxon>Marasmiineae</taxon>
        <taxon>Mycenaceae</taxon>
        <taxon>Mycena</taxon>
    </lineage>
</organism>
<evidence type="ECO:0000256" key="6">
    <source>
        <dbReference type="ARBA" id="ARBA00022741"/>
    </source>
</evidence>
<gene>
    <name evidence="15" type="ORF">MCHLO_06200</name>
</gene>
<dbReference type="PANTHER" id="PTHR45418">
    <property type="entry name" value="CANCER/TESTIS ANTIGEN 55"/>
    <property type="match status" value="1"/>
</dbReference>
<dbReference type="CDD" id="cd18808">
    <property type="entry name" value="SF1_C_Upf1"/>
    <property type="match status" value="1"/>
</dbReference>
<comment type="similarity">
    <text evidence="2">Belongs to the DNA2/NAM7 helicase family. SDE3 subfamily.</text>
</comment>
<accession>A0ABQ0LCK5</accession>
<evidence type="ECO:0000256" key="9">
    <source>
        <dbReference type="ARBA" id="ARBA00022840"/>
    </source>
</evidence>
<dbReference type="Proteomes" id="UP000815677">
    <property type="component" value="Unassembled WGS sequence"/>
</dbReference>
<comment type="catalytic activity">
    <reaction evidence="11">
        <text>ATP + H2O = ADP + phosphate + H(+)</text>
        <dbReference type="Rhea" id="RHEA:13065"/>
        <dbReference type="ChEBI" id="CHEBI:15377"/>
        <dbReference type="ChEBI" id="CHEBI:15378"/>
        <dbReference type="ChEBI" id="CHEBI:30616"/>
        <dbReference type="ChEBI" id="CHEBI:43474"/>
        <dbReference type="ChEBI" id="CHEBI:456216"/>
        <dbReference type="EC" id="3.6.4.13"/>
    </reaction>
</comment>
<dbReference type="GO" id="GO:0004386">
    <property type="term" value="F:helicase activity"/>
    <property type="evidence" value="ECO:0007669"/>
    <property type="project" value="UniProtKB-KW"/>
</dbReference>
<feature type="transmembrane region" description="Helical" evidence="13">
    <location>
        <begin position="195"/>
        <end position="219"/>
    </location>
</feature>
<dbReference type="NCBIfam" id="TIGR00797">
    <property type="entry name" value="matE"/>
    <property type="match status" value="1"/>
</dbReference>
<dbReference type="InterPro" id="IPR041679">
    <property type="entry name" value="DNA2/NAM7-like_C"/>
</dbReference>
<dbReference type="Gene3D" id="3.40.50.300">
    <property type="entry name" value="P-loop containing nucleotide triphosphate hydrolases"/>
    <property type="match status" value="2"/>
</dbReference>
<dbReference type="InterPro" id="IPR041677">
    <property type="entry name" value="DNA2/NAM7_AAA_11"/>
</dbReference>
<evidence type="ECO:0000256" key="11">
    <source>
        <dbReference type="ARBA" id="ARBA00047984"/>
    </source>
</evidence>
<feature type="transmembrane region" description="Helical" evidence="13">
    <location>
        <begin position="225"/>
        <end position="245"/>
    </location>
</feature>
<dbReference type="EMBL" id="DF844984">
    <property type="protein sequence ID" value="GAT48828.1"/>
    <property type="molecule type" value="Genomic_DNA"/>
</dbReference>
<evidence type="ECO:0000259" key="14">
    <source>
        <dbReference type="SMART" id="SM00382"/>
    </source>
</evidence>
<feature type="transmembrane region" description="Helical" evidence="13">
    <location>
        <begin position="329"/>
        <end position="345"/>
    </location>
</feature>
<feature type="transmembrane region" description="Helical" evidence="13">
    <location>
        <begin position="514"/>
        <end position="535"/>
    </location>
</feature>
<feature type="compositionally biased region" description="Basic and acidic residues" evidence="12">
    <location>
        <begin position="1550"/>
        <end position="1559"/>
    </location>
</feature>
<feature type="region of interest" description="Disordered" evidence="12">
    <location>
        <begin position="1540"/>
        <end position="1559"/>
    </location>
</feature>
<evidence type="ECO:0000313" key="15">
    <source>
        <dbReference type="EMBL" id="GAT48828.1"/>
    </source>
</evidence>
<dbReference type="InterPro" id="IPR002528">
    <property type="entry name" value="MATE_fam"/>
</dbReference>
<evidence type="ECO:0000256" key="4">
    <source>
        <dbReference type="ARBA" id="ARBA00012552"/>
    </source>
</evidence>
<feature type="transmembrane region" description="Helical" evidence="13">
    <location>
        <begin position="411"/>
        <end position="434"/>
    </location>
</feature>
<dbReference type="SUPFAM" id="SSF52540">
    <property type="entry name" value="P-loop containing nucleoside triphosphate hydrolases"/>
    <property type="match status" value="1"/>
</dbReference>
<protein>
    <recommendedName>
        <fullName evidence="4">RNA helicase</fullName>
        <ecNumber evidence="4">3.6.4.13</ecNumber>
    </recommendedName>
</protein>
<evidence type="ECO:0000256" key="3">
    <source>
        <dbReference type="ARBA" id="ARBA00010199"/>
    </source>
</evidence>
<comment type="subcellular location">
    <subcellularLocation>
        <location evidence="1">Cytoplasm</location>
    </subcellularLocation>
</comment>